<dbReference type="InterPro" id="IPR052160">
    <property type="entry name" value="Gypsy_RT_Integrase-like"/>
</dbReference>
<keyword evidence="4" id="KW-0548">Nucleotidyltransferase</keyword>
<dbReference type="PROSITE" id="PS50994">
    <property type="entry name" value="INTEGRASE"/>
    <property type="match status" value="1"/>
</dbReference>
<feature type="region of interest" description="Disordered" evidence="2">
    <location>
        <begin position="577"/>
        <end position="666"/>
    </location>
</feature>
<dbReference type="SUPFAM" id="SSF56672">
    <property type="entry name" value="DNA/RNA polymerases"/>
    <property type="match status" value="1"/>
</dbReference>
<feature type="coiled-coil region" evidence="1">
    <location>
        <begin position="458"/>
        <end position="485"/>
    </location>
</feature>
<evidence type="ECO:0000313" key="4">
    <source>
        <dbReference type="EMBL" id="GEW69382.1"/>
    </source>
</evidence>
<evidence type="ECO:0000259" key="3">
    <source>
        <dbReference type="PROSITE" id="PS50994"/>
    </source>
</evidence>
<dbReference type="GO" id="GO:0015074">
    <property type="term" value="P:DNA integration"/>
    <property type="evidence" value="ECO:0007669"/>
    <property type="project" value="InterPro"/>
</dbReference>
<dbReference type="EMBL" id="BKCJ010069573">
    <property type="protein sequence ID" value="GEW69382.1"/>
    <property type="molecule type" value="Genomic_DNA"/>
</dbReference>
<accession>A0A699H4H6</accession>
<dbReference type="PANTHER" id="PTHR47266">
    <property type="entry name" value="ENDONUCLEASE-RELATED"/>
    <property type="match status" value="1"/>
</dbReference>
<keyword evidence="4" id="KW-0695">RNA-directed DNA polymerase</keyword>
<dbReference type="Pfam" id="PF17921">
    <property type="entry name" value="Integrase_H2C2"/>
    <property type="match status" value="1"/>
</dbReference>
<feature type="compositionally biased region" description="Acidic residues" evidence="2">
    <location>
        <begin position="601"/>
        <end position="614"/>
    </location>
</feature>
<dbReference type="Gene3D" id="3.30.420.10">
    <property type="entry name" value="Ribonuclease H-like superfamily/Ribonuclease H"/>
    <property type="match status" value="1"/>
</dbReference>
<dbReference type="Gene3D" id="1.10.340.70">
    <property type="match status" value="1"/>
</dbReference>
<protein>
    <submittedName>
        <fullName evidence="4">Reverse transcriptase domain-containing protein</fullName>
    </submittedName>
</protein>
<dbReference type="InterPro" id="IPR036397">
    <property type="entry name" value="RNaseH_sf"/>
</dbReference>
<keyword evidence="1" id="KW-0175">Coiled coil</keyword>
<dbReference type="GO" id="GO:0003964">
    <property type="term" value="F:RNA-directed DNA polymerase activity"/>
    <property type="evidence" value="ECO:0007669"/>
    <property type="project" value="UniProtKB-KW"/>
</dbReference>
<feature type="domain" description="Integrase catalytic" evidence="3">
    <location>
        <begin position="217"/>
        <end position="389"/>
    </location>
</feature>
<evidence type="ECO:0000256" key="2">
    <source>
        <dbReference type="SAM" id="MobiDB-lite"/>
    </source>
</evidence>
<dbReference type="InterPro" id="IPR012337">
    <property type="entry name" value="RNaseH-like_sf"/>
</dbReference>
<gene>
    <name evidence="4" type="ORF">Tci_241358</name>
</gene>
<dbReference type="GO" id="GO:0003676">
    <property type="term" value="F:nucleic acid binding"/>
    <property type="evidence" value="ECO:0007669"/>
    <property type="project" value="InterPro"/>
</dbReference>
<name>A0A699H4H6_TANCI</name>
<comment type="caution">
    <text evidence="4">The sequence shown here is derived from an EMBL/GenBank/DDBJ whole genome shotgun (WGS) entry which is preliminary data.</text>
</comment>
<organism evidence="4">
    <name type="scientific">Tanacetum cinerariifolium</name>
    <name type="common">Dalmatian daisy</name>
    <name type="synonym">Chrysanthemum cinerariifolium</name>
    <dbReference type="NCBI Taxonomy" id="118510"/>
    <lineage>
        <taxon>Eukaryota</taxon>
        <taxon>Viridiplantae</taxon>
        <taxon>Streptophyta</taxon>
        <taxon>Embryophyta</taxon>
        <taxon>Tracheophyta</taxon>
        <taxon>Spermatophyta</taxon>
        <taxon>Magnoliopsida</taxon>
        <taxon>eudicotyledons</taxon>
        <taxon>Gunneridae</taxon>
        <taxon>Pentapetalae</taxon>
        <taxon>asterids</taxon>
        <taxon>campanulids</taxon>
        <taxon>Asterales</taxon>
        <taxon>Asteraceae</taxon>
        <taxon>Asteroideae</taxon>
        <taxon>Anthemideae</taxon>
        <taxon>Anthemidinae</taxon>
        <taxon>Tanacetum</taxon>
    </lineage>
</organism>
<sequence length="822" mass="93940">MPFGLCNAPGTLQRCMMVIFHDMIEETMEVFMDDFSIFRDSFSSCLSYLDKMLKSHKISKSEIEVDRAKVDVIAKIPYPTSIKGVNNLAADHLSRLENPHQGDLKKNEINETFPLEALRMISFHGDSSTSWFADIVNYHARNFVVKGMSSQQKKIFFKDVKQYCSNDRYLFRICTDQVIRRCVYSQEAVDILAACHNGPTGGHHGANYTAKKVFDFEFYWPIIYCDAHDMVKSCDSCQCQGKISQKDVMPQNAIQVEAKALPTNDARFVIKFLKSLFARFGTPRAIISNRGTHFCNDQFAKVRNKYEVTHRLSTAYHPQTSGQVEVSNRGLKRISKRTVGENRALWSDKLDDALWAFRTAVKTPIGCTLYKFVYGKACHLPIEIEHKAYWALKHCNFDLKTAALELILFKTSRKCTKGLLLVVEVLPSEWRTHTLIWRNKGDLEDNALVELSLRDNALVELKKKFEKAKQKRDELKLTLEKFQTSSKNLSKLLESQITDKTGLGYDNQVFNSTVFDCDELNSFESDDSVSTSPVHDRYKTGEGYHAVPPPYIGTFMPPKPDLVFHDAPTASETVPNVFNVKPTTTKPTKEMSQSNRPSDPIIEDWVSDSEDESEGEHMPTQKEPSFVQNFKHEKTPRASVKSVEHSTQAKNLRKDTPKSRGHKHTRTRKACFVCKSLNHLIKDCDYYDKQMVQKPVWNHAMRVNHQNSTRMTNPHSTRHVIPTTILTRSRLVLLNAARPVTTAVPQTTVKNQRPVKHVVNNAHSPTKRPIYHRPAPKYSNFHQKVTTIKAKKLMLFRVPRETGCGNLNLLSSTMFPDSQVHQ</sequence>
<dbReference type="AlphaFoldDB" id="A0A699H4H6"/>
<dbReference type="SUPFAM" id="SSF53098">
    <property type="entry name" value="Ribonuclease H-like"/>
    <property type="match status" value="1"/>
</dbReference>
<dbReference type="InterPro" id="IPR001584">
    <property type="entry name" value="Integrase_cat-core"/>
</dbReference>
<feature type="compositionally biased region" description="Polar residues" evidence="2">
    <location>
        <begin position="577"/>
        <end position="597"/>
    </location>
</feature>
<reference evidence="4" key="1">
    <citation type="journal article" date="2019" name="Sci. Rep.">
        <title>Draft genome of Tanacetum cinerariifolium, the natural source of mosquito coil.</title>
        <authorList>
            <person name="Yamashiro T."/>
            <person name="Shiraishi A."/>
            <person name="Satake H."/>
            <person name="Nakayama K."/>
        </authorList>
    </citation>
    <scope>NUCLEOTIDE SEQUENCE</scope>
</reference>
<dbReference type="InterPro" id="IPR041588">
    <property type="entry name" value="Integrase_H2C2"/>
</dbReference>
<dbReference type="InterPro" id="IPR043128">
    <property type="entry name" value="Rev_trsase/Diguanyl_cyclase"/>
</dbReference>
<proteinExistence type="predicted"/>
<dbReference type="InterPro" id="IPR043502">
    <property type="entry name" value="DNA/RNA_pol_sf"/>
</dbReference>
<dbReference type="Gene3D" id="3.30.70.270">
    <property type="match status" value="1"/>
</dbReference>
<keyword evidence="4" id="KW-0808">Transferase</keyword>
<evidence type="ECO:0000256" key="1">
    <source>
        <dbReference type="SAM" id="Coils"/>
    </source>
</evidence>